<dbReference type="Pfam" id="PF20700">
    <property type="entry name" value="Mutator"/>
    <property type="match status" value="1"/>
</dbReference>
<dbReference type="PANTHER" id="PTHR12498">
    <property type="entry name" value="N-TERMINAL ASPARAGINE AMIDOHYDROLASE"/>
    <property type="match status" value="1"/>
</dbReference>
<keyword evidence="4" id="KW-1185">Reference proteome</keyword>
<feature type="region of interest" description="Disordered" evidence="1">
    <location>
        <begin position="1"/>
        <end position="38"/>
    </location>
</feature>
<evidence type="ECO:0000259" key="2">
    <source>
        <dbReference type="Pfam" id="PF20700"/>
    </source>
</evidence>
<feature type="region of interest" description="Disordered" evidence="1">
    <location>
        <begin position="68"/>
        <end position="87"/>
    </location>
</feature>
<dbReference type="GO" id="GO:0008418">
    <property type="term" value="F:protein-N-terminal asparagine amidohydrolase activity"/>
    <property type="evidence" value="ECO:0007669"/>
    <property type="project" value="InterPro"/>
</dbReference>
<sequence>MPRTDRHRQGKKKKTRKTTFLKGHLPWNKDQQPISSVPCTESTSVNIPVCRPEKAIYDASILKYEGPPNTLPGKLRPKHERKEDEPLDNSSENIIVNFCKLKEFIKSSISHNCRRQDSFNVAIAKRKGLCVCLQASCTNCGFDTGVHKLYTECTSNKRGPAAGCLNEGLSMATVKSKMGGTDVQMLMACLDIRAPSLTIINNKINKQCEKMIELNEKSMVENQKFAGQVATFIGEGNNIDVETDTCFNNRNQTGYEAGTQSFCPVIEKTTGLNLPIAMATASKLCSKINMCAHENNKCSLTYNPDESISSSESKLTTKNLQKIHDLKIVSIKSLTSDASSQISKVVREVGKKNEIVIKYFQCFVHRLRTIQKKVKSIQFLKLPAGYDQDIFRQKLATCIRSRVRLELVRIKKKYPAEGAFVTRALMAMKNIVTCFSGSHTHCAERSLACNAHLESFSTQYLPYGSYLSLVTEDRRKLESENSQKYLEQKCRSIVPIGLLYVGQREMAATTPDDEMIQMMGTEDATTCHMAILRHTGSGAVCLCHFDSCGTETGCKKMLGLVKELSKDKLPGRMELHLFGGFRDDKGTSEGLSIKLLTAFNNLPEEIHLQTACITDINNTKKGSTNFPVIYGIVIHLNSGEIQKATFLDRGPDQPIRSARHFTGSEEIINIYDHKKGVLSIGPFNYSTMDEIDLLCRLPDQFIREHLSTSPEQEPAHFEDAVRAALVQIRDHPKPLQTVFKEGKPRQYKLEANGAWTRCN</sequence>
<feature type="compositionally biased region" description="Polar residues" evidence="1">
    <location>
        <begin position="29"/>
        <end position="38"/>
    </location>
</feature>
<name>A0A8W8MLG5_MAGGI</name>
<feature type="compositionally biased region" description="Basic residues" evidence="1">
    <location>
        <begin position="1"/>
        <end position="19"/>
    </location>
</feature>
<accession>A0A8W8MLG5</accession>
<evidence type="ECO:0000313" key="3">
    <source>
        <dbReference type="EnsemblMetazoa" id="G3386.12:cds"/>
    </source>
</evidence>
<organism evidence="3 4">
    <name type="scientific">Magallana gigas</name>
    <name type="common">Pacific oyster</name>
    <name type="synonym">Crassostrea gigas</name>
    <dbReference type="NCBI Taxonomy" id="29159"/>
    <lineage>
        <taxon>Eukaryota</taxon>
        <taxon>Metazoa</taxon>
        <taxon>Spiralia</taxon>
        <taxon>Lophotrochozoa</taxon>
        <taxon>Mollusca</taxon>
        <taxon>Bivalvia</taxon>
        <taxon>Autobranchia</taxon>
        <taxon>Pteriomorphia</taxon>
        <taxon>Ostreida</taxon>
        <taxon>Ostreoidea</taxon>
        <taxon>Ostreidae</taxon>
        <taxon>Magallana</taxon>
    </lineage>
</organism>
<dbReference type="GO" id="GO:0005634">
    <property type="term" value="C:nucleus"/>
    <property type="evidence" value="ECO:0007669"/>
    <property type="project" value="TreeGrafter"/>
</dbReference>
<dbReference type="AlphaFoldDB" id="A0A8W8MLG5"/>
<dbReference type="GO" id="GO:0006511">
    <property type="term" value="P:ubiquitin-dependent protein catabolic process"/>
    <property type="evidence" value="ECO:0007669"/>
    <property type="project" value="TreeGrafter"/>
</dbReference>
<protein>
    <recommendedName>
        <fullName evidence="2">Mutator-like transposase domain-containing protein</fullName>
    </recommendedName>
</protein>
<dbReference type="Pfam" id="PF14736">
    <property type="entry name" value="N_Asn_amidohyd"/>
    <property type="match status" value="1"/>
</dbReference>
<dbReference type="PANTHER" id="PTHR12498:SF0">
    <property type="entry name" value="PROTEIN N-TERMINAL ASPARAGINE AMIDOHYDROLASE"/>
    <property type="match status" value="1"/>
</dbReference>
<dbReference type="Proteomes" id="UP000005408">
    <property type="component" value="Unassembled WGS sequence"/>
</dbReference>
<dbReference type="InterPro" id="IPR049012">
    <property type="entry name" value="Mutator_transp_dom"/>
</dbReference>
<evidence type="ECO:0000256" key="1">
    <source>
        <dbReference type="SAM" id="MobiDB-lite"/>
    </source>
</evidence>
<dbReference type="InterPro" id="IPR026750">
    <property type="entry name" value="NTAN1"/>
</dbReference>
<proteinExistence type="predicted"/>
<dbReference type="EnsemblMetazoa" id="G3386.12">
    <property type="protein sequence ID" value="G3386.12:cds"/>
    <property type="gene ID" value="G3386"/>
</dbReference>
<feature type="domain" description="Mutator-like transposase" evidence="2">
    <location>
        <begin position="93"/>
        <end position="449"/>
    </location>
</feature>
<reference evidence="3" key="1">
    <citation type="submission" date="2022-08" db="UniProtKB">
        <authorList>
            <consortium name="EnsemblMetazoa"/>
        </authorList>
    </citation>
    <scope>IDENTIFICATION</scope>
    <source>
        <strain evidence="3">05x7-T-G4-1.051#20</strain>
    </source>
</reference>
<evidence type="ECO:0000313" key="4">
    <source>
        <dbReference type="Proteomes" id="UP000005408"/>
    </source>
</evidence>